<reference evidence="1" key="2">
    <citation type="submission" date="2018-10" db="EMBL/GenBank/DDBJ databases">
        <title>Effector identification in a new, highly contiguous assembly of the strawberry crown rot pathogen Phytophthora cactorum.</title>
        <authorList>
            <person name="Armitage A.D."/>
            <person name="Nellist C.F."/>
            <person name="Bates H."/>
            <person name="Vickerstaff R.J."/>
            <person name="Harrison R.J."/>
        </authorList>
    </citation>
    <scope>NUCLEOTIDE SEQUENCE</scope>
    <source>
        <strain evidence="1">4040</strain>
    </source>
</reference>
<proteinExistence type="predicted"/>
<reference evidence="3 4" key="1">
    <citation type="submission" date="2018-01" db="EMBL/GenBank/DDBJ databases">
        <title>Draft genome of the strawberry crown rot pathogen Phytophthora cactorum.</title>
        <authorList>
            <person name="Armitage A.D."/>
            <person name="Lysoe E."/>
            <person name="Nellist C.F."/>
            <person name="Harrison R.J."/>
            <person name="Brurberg M.B."/>
        </authorList>
    </citation>
    <scope>NUCLEOTIDE SEQUENCE [LARGE SCALE GENOMIC DNA]</scope>
    <source>
        <strain evidence="3 4">10300</strain>
    </source>
</reference>
<dbReference type="Proteomes" id="UP000688947">
    <property type="component" value="Unassembled WGS sequence"/>
</dbReference>
<comment type="caution">
    <text evidence="3">The sequence shown here is derived from an EMBL/GenBank/DDBJ whole genome shotgun (WGS) entry which is preliminary data.</text>
</comment>
<dbReference type="EMBL" id="JAENGZ010000711">
    <property type="protein sequence ID" value="KAG6954922.1"/>
    <property type="molecule type" value="Genomic_DNA"/>
</dbReference>
<dbReference type="Proteomes" id="UP000251314">
    <property type="component" value="Unassembled WGS sequence"/>
</dbReference>
<evidence type="ECO:0000313" key="1">
    <source>
        <dbReference type="EMBL" id="KAG2913865.1"/>
    </source>
</evidence>
<gene>
    <name evidence="2" type="ORF">JG687_00011509</name>
    <name evidence="3" type="ORF">PC110_g14006</name>
    <name evidence="1" type="ORF">PC117_g18479</name>
</gene>
<dbReference type="OrthoDB" id="89553at2759"/>
<sequence length="94" mass="10267">MCALNPNGRVKISAVVDELAKLAIAYLDNQNDNPTAASPMNCIDNNSVSNTISVMRNLLVRLQGSPNRRDPNWIPILPLYVSLWDCLGGNEKAS</sequence>
<organism evidence="3 4">
    <name type="scientific">Phytophthora cactorum</name>
    <dbReference type="NCBI Taxonomy" id="29920"/>
    <lineage>
        <taxon>Eukaryota</taxon>
        <taxon>Sar</taxon>
        <taxon>Stramenopiles</taxon>
        <taxon>Oomycota</taxon>
        <taxon>Peronosporomycetes</taxon>
        <taxon>Peronosporales</taxon>
        <taxon>Peronosporaceae</taxon>
        <taxon>Phytophthora</taxon>
    </lineage>
</organism>
<dbReference type="EMBL" id="RCMK01000749">
    <property type="protein sequence ID" value="KAG2913865.1"/>
    <property type="molecule type" value="Genomic_DNA"/>
</dbReference>
<protein>
    <submittedName>
        <fullName evidence="3">Uncharacterized protein</fullName>
    </submittedName>
</protein>
<keyword evidence="4" id="KW-1185">Reference proteome</keyword>
<evidence type="ECO:0000313" key="3">
    <source>
        <dbReference type="EMBL" id="RAW29628.1"/>
    </source>
</evidence>
<name>A0A329S271_9STRA</name>
<dbReference type="VEuPathDB" id="FungiDB:PC110_g14006"/>
<dbReference type="EMBL" id="MJFZ01000416">
    <property type="protein sequence ID" value="RAW29628.1"/>
    <property type="molecule type" value="Genomic_DNA"/>
</dbReference>
<accession>A0A329S271</accession>
<dbReference type="Proteomes" id="UP000736787">
    <property type="component" value="Unassembled WGS sequence"/>
</dbReference>
<evidence type="ECO:0000313" key="4">
    <source>
        <dbReference type="Proteomes" id="UP000251314"/>
    </source>
</evidence>
<reference evidence="2" key="3">
    <citation type="submission" date="2021-01" db="EMBL/GenBank/DDBJ databases">
        <title>Phytophthora aleatoria, a newly-described species from Pinus radiata is distinct from Phytophthora cactorum isolates based on comparative genomics.</title>
        <authorList>
            <person name="Mcdougal R."/>
            <person name="Panda P."/>
            <person name="Williams N."/>
            <person name="Studholme D.J."/>
        </authorList>
    </citation>
    <scope>NUCLEOTIDE SEQUENCE</scope>
    <source>
        <strain evidence="2">NZFS 3830</strain>
    </source>
</reference>
<evidence type="ECO:0000313" key="2">
    <source>
        <dbReference type="EMBL" id="KAG6954922.1"/>
    </source>
</evidence>
<dbReference type="AlphaFoldDB" id="A0A329S271"/>